<evidence type="ECO:0000256" key="3">
    <source>
        <dbReference type="ARBA" id="ARBA00022692"/>
    </source>
</evidence>
<dbReference type="GO" id="GO:0016787">
    <property type="term" value="F:hydrolase activity"/>
    <property type="evidence" value="ECO:0007669"/>
    <property type="project" value="TreeGrafter"/>
</dbReference>
<dbReference type="InterPro" id="IPR012506">
    <property type="entry name" value="TMEM86B-like"/>
</dbReference>
<accession>A0A974RYX7</accession>
<dbReference type="EMBL" id="CP068053">
    <property type="protein sequence ID" value="QQS98946.1"/>
    <property type="molecule type" value="Genomic_DNA"/>
</dbReference>
<dbReference type="PANTHER" id="PTHR31885">
    <property type="entry name" value="GH04784P"/>
    <property type="match status" value="1"/>
</dbReference>
<dbReference type="GO" id="GO:0016020">
    <property type="term" value="C:membrane"/>
    <property type="evidence" value="ECO:0007669"/>
    <property type="project" value="UniProtKB-SubCell"/>
</dbReference>
<evidence type="ECO:0000256" key="1">
    <source>
        <dbReference type="ARBA" id="ARBA00004141"/>
    </source>
</evidence>
<keyword evidence="5 6" id="KW-0472">Membrane</keyword>
<dbReference type="Proteomes" id="UP000595254">
    <property type="component" value="Chromosome"/>
</dbReference>
<gene>
    <name evidence="7" type="ORF">I6J18_14935</name>
</gene>
<keyword evidence="4 6" id="KW-1133">Transmembrane helix</keyword>
<evidence type="ECO:0000256" key="4">
    <source>
        <dbReference type="ARBA" id="ARBA00022989"/>
    </source>
</evidence>
<evidence type="ECO:0000256" key="6">
    <source>
        <dbReference type="SAM" id="Phobius"/>
    </source>
</evidence>
<reference evidence="7 8" key="1">
    <citation type="submission" date="2021-01" db="EMBL/GenBank/DDBJ databases">
        <title>FDA dAtabase for Regulatory Grade micrObial Sequences (FDA-ARGOS): Supporting development and validation of Infectious Disease Dx tests.</title>
        <authorList>
            <person name="Nelson B."/>
            <person name="Plummer A."/>
            <person name="Tallon L."/>
            <person name="Sadzewicz L."/>
            <person name="Zhao X."/>
            <person name="Boylan J."/>
            <person name="Ott S."/>
            <person name="Bowen H."/>
            <person name="Vavikolanu K."/>
            <person name="Mehta A."/>
            <person name="Aluvathingal J."/>
            <person name="Nadendla S."/>
            <person name="Myers T."/>
            <person name="Yan Y."/>
            <person name="Sichtig H."/>
        </authorList>
    </citation>
    <scope>NUCLEOTIDE SEQUENCE [LARGE SCALE GENOMIC DNA]</scope>
    <source>
        <strain evidence="7 8">FDAARGOS_1161</strain>
    </source>
</reference>
<dbReference type="Pfam" id="PF07947">
    <property type="entry name" value="YhhN"/>
    <property type="match status" value="1"/>
</dbReference>
<evidence type="ECO:0000313" key="8">
    <source>
        <dbReference type="Proteomes" id="UP000595254"/>
    </source>
</evidence>
<comment type="similarity">
    <text evidence="2">Belongs to the TMEM86 family.</text>
</comment>
<dbReference type="KEGG" id="ppsr:I6J18_14935"/>
<dbReference type="AlphaFoldDB" id="A0A974RYX7"/>
<feature type="transmembrane region" description="Helical" evidence="6">
    <location>
        <begin position="71"/>
        <end position="103"/>
    </location>
</feature>
<feature type="transmembrane region" description="Helical" evidence="6">
    <location>
        <begin position="16"/>
        <end position="34"/>
    </location>
</feature>
<evidence type="ECO:0000313" key="7">
    <source>
        <dbReference type="EMBL" id="QQS98946.1"/>
    </source>
</evidence>
<proteinExistence type="inferred from homology"/>
<evidence type="ECO:0000256" key="2">
    <source>
        <dbReference type="ARBA" id="ARBA00007375"/>
    </source>
</evidence>
<evidence type="ECO:0000256" key="5">
    <source>
        <dbReference type="ARBA" id="ARBA00023136"/>
    </source>
</evidence>
<comment type="subcellular location">
    <subcellularLocation>
        <location evidence="1">Membrane</location>
        <topology evidence="1">Multi-pass membrane protein</topology>
    </subcellularLocation>
</comment>
<keyword evidence="3 6" id="KW-0812">Transmembrane</keyword>
<dbReference type="PANTHER" id="PTHR31885:SF6">
    <property type="entry name" value="GH04784P"/>
    <property type="match status" value="1"/>
</dbReference>
<sequence length="235" mass="26352">MVSEYTRSTIRGGLSLKKWLPAFILIMSLLYIFLIPNEPLSVKITFKIIPMLLMILYAYKLKQAFSKYQVLILVGLFFCMLGDGLLIWFIVGLSAFLIGHLFYIAAFLQRFTFSWLRALTILPIAVYSLIIGTQVVQALNQNDQSNLVIPVICYILVISIMGWTAIMTGNRSAVVGGLLFVASDSILSWNMFVSEVAYSHPLIMLTYYGGQFFIANSISTRLAVVKNPIQKGLTP</sequence>
<feature type="transmembrane region" description="Helical" evidence="6">
    <location>
        <begin position="40"/>
        <end position="59"/>
    </location>
</feature>
<protein>
    <submittedName>
        <fullName evidence="7">Lysoplasmalogenase</fullName>
    </submittedName>
</protein>
<feature type="transmembrane region" description="Helical" evidence="6">
    <location>
        <begin position="172"/>
        <end position="193"/>
    </location>
</feature>
<organism evidence="7 8">
    <name type="scientific">Peribacillus psychrosaccharolyticus</name>
    <name type="common">Bacillus psychrosaccharolyticus</name>
    <dbReference type="NCBI Taxonomy" id="1407"/>
    <lineage>
        <taxon>Bacteria</taxon>
        <taxon>Bacillati</taxon>
        <taxon>Bacillota</taxon>
        <taxon>Bacilli</taxon>
        <taxon>Bacillales</taxon>
        <taxon>Bacillaceae</taxon>
        <taxon>Peribacillus</taxon>
    </lineage>
</organism>
<name>A0A974RYX7_PERPY</name>
<feature type="transmembrane region" description="Helical" evidence="6">
    <location>
        <begin position="115"/>
        <end position="135"/>
    </location>
</feature>
<keyword evidence="8" id="KW-1185">Reference proteome</keyword>
<feature type="transmembrane region" description="Helical" evidence="6">
    <location>
        <begin position="147"/>
        <end position="166"/>
    </location>
</feature>